<accession>A0A846XM12</accession>
<comment type="caution">
    <text evidence="2">The sequence shown here is derived from an EMBL/GenBank/DDBJ whole genome shotgun (WGS) entry which is preliminary data.</text>
</comment>
<proteinExistence type="predicted"/>
<name>A0A846XM12_9NOCA</name>
<keyword evidence="3" id="KW-1185">Reference proteome</keyword>
<evidence type="ECO:0000256" key="1">
    <source>
        <dbReference type="SAM" id="Phobius"/>
    </source>
</evidence>
<organism evidence="2 3">
    <name type="scientific">Nocardia speluncae</name>
    <dbReference type="NCBI Taxonomy" id="419477"/>
    <lineage>
        <taxon>Bacteria</taxon>
        <taxon>Bacillati</taxon>
        <taxon>Actinomycetota</taxon>
        <taxon>Actinomycetes</taxon>
        <taxon>Mycobacteriales</taxon>
        <taxon>Nocardiaceae</taxon>
        <taxon>Nocardia</taxon>
    </lineage>
</organism>
<dbReference type="Pfam" id="PF11580">
    <property type="entry name" value="DUF3239"/>
    <property type="match status" value="1"/>
</dbReference>
<protein>
    <submittedName>
        <fullName evidence="2">DUF3239 domain-containing protein</fullName>
    </submittedName>
</protein>
<keyword evidence="1" id="KW-0812">Transmembrane</keyword>
<feature type="transmembrane region" description="Helical" evidence="1">
    <location>
        <begin position="28"/>
        <end position="45"/>
    </location>
</feature>
<reference evidence="2 3" key="1">
    <citation type="submission" date="2020-04" db="EMBL/GenBank/DDBJ databases">
        <title>MicrobeNet Type strains.</title>
        <authorList>
            <person name="Nicholson A.C."/>
        </authorList>
    </citation>
    <scope>NUCLEOTIDE SEQUENCE [LARGE SCALE GENOMIC DNA]</scope>
    <source>
        <strain evidence="2 3">DSM 45078</strain>
    </source>
</reference>
<keyword evidence="1" id="KW-1133">Transmembrane helix</keyword>
<evidence type="ECO:0000313" key="3">
    <source>
        <dbReference type="Proteomes" id="UP000565715"/>
    </source>
</evidence>
<dbReference type="EMBL" id="JAAXOO010000008">
    <property type="protein sequence ID" value="NKY37358.1"/>
    <property type="molecule type" value="Genomic_DNA"/>
</dbReference>
<dbReference type="RefSeq" id="WP_068040682.1">
    <property type="nucleotide sequence ID" value="NZ_JAAXOO010000008.1"/>
</dbReference>
<keyword evidence="1" id="KW-0472">Membrane</keyword>
<feature type="transmembrane region" description="Helical" evidence="1">
    <location>
        <begin position="51"/>
        <end position="73"/>
    </location>
</feature>
<dbReference type="Gene3D" id="2.40.410.10">
    <property type="entry name" value="putative membrane protein from Corynebacterium diphtheriae superfamily"/>
    <property type="match status" value="1"/>
</dbReference>
<dbReference type="InterPro" id="IPR021632">
    <property type="entry name" value="DUF3239"/>
</dbReference>
<sequence length="222" mass="24202">MRHFDFAVDRRHVHAVNEVVVGRRRLRLAALIATLVCATATAYLVRLGHAWSYPLALACALGAATALWVALWAPRRTGIARLYADGELIPAVVSGFHSRGAVLLALVNVARRDTGESRYALVTKKVRELPGHRFAPGERVPAVAVRGDRTARTIGERWLPVDTMPIAWGTSDGAVIERARAAIDEIEWRLLADNLALADQVQRSSTKRLLLDPGQLPEGLGA</sequence>
<dbReference type="InterPro" id="IPR023124">
    <property type="entry name" value="DUF3239_dom_sf"/>
</dbReference>
<gene>
    <name evidence="2" type="ORF">HGA13_30450</name>
</gene>
<dbReference type="AlphaFoldDB" id="A0A846XM12"/>
<dbReference type="Proteomes" id="UP000565715">
    <property type="component" value="Unassembled WGS sequence"/>
</dbReference>
<evidence type="ECO:0000313" key="2">
    <source>
        <dbReference type="EMBL" id="NKY37358.1"/>
    </source>
</evidence>